<comment type="caution">
    <text evidence="1">The sequence shown here is derived from an EMBL/GenBank/DDBJ whole genome shotgun (WGS) entry which is preliminary data.</text>
</comment>
<evidence type="ECO:0000313" key="1">
    <source>
        <dbReference type="EMBL" id="KAF0555783.1"/>
    </source>
</evidence>
<protein>
    <submittedName>
        <fullName evidence="1">Uncharacterized protein</fullName>
    </submittedName>
</protein>
<gene>
    <name evidence="1" type="ORF">F8M41_016774</name>
</gene>
<evidence type="ECO:0000313" key="2">
    <source>
        <dbReference type="Proteomes" id="UP000439903"/>
    </source>
</evidence>
<accession>A0A8H4EUP6</accession>
<proteinExistence type="predicted"/>
<keyword evidence="2" id="KW-1185">Reference proteome</keyword>
<dbReference type="Proteomes" id="UP000439903">
    <property type="component" value="Unassembled WGS sequence"/>
</dbReference>
<sequence>MVYSRGSLYKEMAIAQHKWDETNNPLMILEKKERKYKTFIIYLLQHGFSFASNGALTAEYLLNKMNALAEELKKINLKMLLTTSGIRKIKLNIGLKQLIDGIYLDVPHKSNGKTRLCTHSGFWRGTLCWRSRGNEITMMIKKCIIRATSRREVLEEYIMNMMDIKRTNQCHKADDNIIVRWSENWNDVKWSVQKVKWVSSGIITVLNNLMCWFF</sequence>
<reference evidence="1 2" key="1">
    <citation type="journal article" date="2019" name="Environ. Microbiol.">
        <title>At the nexus of three kingdoms: the genome of the mycorrhizal fungus Gigaspora margarita provides insights into plant, endobacterial and fungal interactions.</title>
        <authorList>
            <person name="Venice F."/>
            <person name="Ghignone S."/>
            <person name="Salvioli di Fossalunga A."/>
            <person name="Amselem J."/>
            <person name="Novero M."/>
            <person name="Xianan X."/>
            <person name="Sedzielewska Toro K."/>
            <person name="Morin E."/>
            <person name="Lipzen A."/>
            <person name="Grigoriev I.V."/>
            <person name="Henrissat B."/>
            <person name="Martin F.M."/>
            <person name="Bonfante P."/>
        </authorList>
    </citation>
    <scope>NUCLEOTIDE SEQUENCE [LARGE SCALE GENOMIC DNA]</scope>
    <source>
        <strain evidence="1 2">BEG34</strain>
    </source>
</reference>
<dbReference type="AlphaFoldDB" id="A0A8H4EUP6"/>
<dbReference type="EMBL" id="WTPW01000038">
    <property type="protein sequence ID" value="KAF0555783.1"/>
    <property type="molecule type" value="Genomic_DNA"/>
</dbReference>
<organism evidence="1 2">
    <name type="scientific">Gigaspora margarita</name>
    <dbReference type="NCBI Taxonomy" id="4874"/>
    <lineage>
        <taxon>Eukaryota</taxon>
        <taxon>Fungi</taxon>
        <taxon>Fungi incertae sedis</taxon>
        <taxon>Mucoromycota</taxon>
        <taxon>Glomeromycotina</taxon>
        <taxon>Glomeromycetes</taxon>
        <taxon>Diversisporales</taxon>
        <taxon>Gigasporaceae</taxon>
        <taxon>Gigaspora</taxon>
    </lineage>
</organism>
<name>A0A8H4EUP6_GIGMA</name>